<accession>A0A2B7YMF6</accession>
<evidence type="ECO:0008006" key="4">
    <source>
        <dbReference type="Google" id="ProtNLM"/>
    </source>
</evidence>
<dbReference type="PROSITE" id="PS51257">
    <property type="entry name" value="PROKAR_LIPOPROTEIN"/>
    <property type="match status" value="1"/>
</dbReference>
<dbReference type="AlphaFoldDB" id="A0A2B7YMF6"/>
<evidence type="ECO:0000256" key="1">
    <source>
        <dbReference type="SAM" id="SignalP"/>
    </source>
</evidence>
<organism evidence="2 3">
    <name type="scientific">Fusobacterium nucleatum subsp. polymorphum</name>
    <name type="common">Fusobacterium polymorphum</name>
    <dbReference type="NCBI Taxonomy" id="76857"/>
    <lineage>
        <taxon>Bacteria</taxon>
        <taxon>Fusobacteriati</taxon>
        <taxon>Fusobacteriota</taxon>
        <taxon>Fusobacteriia</taxon>
        <taxon>Fusobacteriales</taxon>
        <taxon>Fusobacteriaceae</taxon>
        <taxon>Fusobacterium</taxon>
    </lineage>
</organism>
<gene>
    <name evidence="2" type="ORF">RN96_03590</name>
</gene>
<evidence type="ECO:0000313" key="3">
    <source>
        <dbReference type="Proteomes" id="UP000222862"/>
    </source>
</evidence>
<name>A0A2B7YMF6_FUSNP</name>
<evidence type="ECO:0000313" key="2">
    <source>
        <dbReference type="EMBL" id="PGH22251.1"/>
    </source>
</evidence>
<protein>
    <recommendedName>
        <fullName evidence="4">Lipoprotein</fullName>
    </recommendedName>
</protein>
<dbReference type="Proteomes" id="UP000222862">
    <property type="component" value="Unassembled WGS sequence"/>
</dbReference>
<keyword evidence="1" id="KW-0732">Signal</keyword>
<dbReference type="RefSeq" id="WP_023037344.1">
    <property type="nucleotide sequence ID" value="NZ_CP159327.1"/>
</dbReference>
<reference evidence="2 3" key="1">
    <citation type="submission" date="2017-06" db="EMBL/GenBank/DDBJ databases">
        <title>Genome sequencing of Fusobacterium nucleatum subsp. polymorphum KCOM 1232 (=ChDC F37).</title>
        <authorList>
            <person name="Kook J.-K."/>
            <person name="Park S.-N."/>
            <person name="Lim Y.K."/>
            <person name="Roh H."/>
        </authorList>
    </citation>
    <scope>NUCLEOTIDE SEQUENCE [LARGE SCALE GENOMIC DNA]</scope>
    <source>
        <strain evidence="3">KCOM 1232 ( ChDC F37)</strain>
    </source>
</reference>
<dbReference type="EMBL" id="NJGI01000001">
    <property type="protein sequence ID" value="PGH22251.1"/>
    <property type="molecule type" value="Genomic_DNA"/>
</dbReference>
<feature type="chain" id="PRO_5012383203" description="Lipoprotein" evidence="1">
    <location>
        <begin position="20"/>
        <end position="143"/>
    </location>
</feature>
<comment type="caution">
    <text evidence="2">The sequence shown here is derived from an EMBL/GenBank/DDBJ whole genome shotgun (WGS) entry which is preliminary data.</text>
</comment>
<proteinExistence type="predicted"/>
<sequence>MKKIFILIMILLFSFIACAKNTKIISNKILNSEEYSKVLDNFLERANNYLEIGDKINLLDDYIKNIENINVSQKALKDNYDKDREAFSLVEVAIFMKSSYSEGEKAKKLTDEDYEKMQKRFVETKKFKELEQYMEIQPVSNIQ</sequence>
<feature type="signal peptide" evidence="1">
    <location>
        <begin position="1"/>
        <end position="19"/>
    </location>
</feature>